<keyword evidence="9" id="KW-0539">Nucleus</keyword>
<dbReference type="GO" id="GO:0000978">
    <property type="term" value="F:RNA polymerase II cis-regulatory region sequence-specific DNA binding"/>
    <property type="evidence" value="ECO:0007669"/>
    <property type="project" value="TreeGrafter"/>
</dbReference>
<sequence length="1477" mass="159150">MEIMLRRLKTEADKVGLCINIDKTKSMRINTHNNTPFNVGIKHVENVTEFTYLGSIVTANGGAGADIVIRKAQRAFGQLKSVWTSRQLSIQTKLRIFSSNVIPVLLYGCETWRVTKISINRPQTPLYIISSSSESEQEPETRQAVRKRDTTNKGESSQLGRAMQRVFEGSRASGIGAVSETRSTNRPFTFSHLKKRKSDNAAAPHSMATVANKTFTKLESLEDKRRRKSTEDTPKPLVLPQKKRVLPPSTTNSPIKKNQKLSSSSSGSEENGADETLIRETEAALKNLGSWAGPRGHTSYSNQNEESPAFENLFDEKKANVKMSPSSASNSSTDNPCSLKDVITLREDEKSDNFKTKVVRIKQEVCEEKHKSDYRPPDFNELVDDSSNELEIDMSEAASEKNESSDRSNVSEGGRDKRKEEGRFGESQGFSAFTRHSSGSSLSSPFSSNSAFRPPQPSNKALTNLGPYPAEATFVGYPGMDQSPAPEDKPKNILKPIEGAADTVPVKSPEASNKQYTILQPASIRSRAVNAFQEVSRDGVPPGVAAVNSGSADVAKVTVTTVSGGSLSPNSIGREGSKCPTPGCTGQGHVTGLYSHHRSLSGCPRKDKVTPESNIQSDFASSNSSYETGKKTPTLAEDVKPNYLASPYSTTPLPASSSSEDKNGGSYEQYYGAKTNPIKPDPMKIPKNEVPTTTSCNISGSTQNELLVPKTEITTPASCRSPPANLRSAYEPYMNQDSNSSSISSMETMNSRGPHQIHHLSPHPNSHPGYNMDHQIPHRSPYHHSPMSEEMYHRERSYQDMTEPVTTIARPVVTYSNDLVNRSYDSSLVNSASHRPYDPGTNGFERYDSSQCVSLQQSLGPPRVPPQGIYGYMDDTQEHRYQQEASAAQQHQIAVATSQSMLKQEDQEQPSGPLYPRPMYQYDAASGAPLPVGFSAINLSVKCVTTAQAVQMKASGPHTSPGGTVIDLSTSSVTTTSPQVAYSSPHYGGQRVGGSPQAAASPHLSASPQVPSPQGQTLDLSVSRLSHSGVRPFGASGAPPGVLAPGPGSGYSRESTPDSGGSHYMDAYSRDAAAYGSMSPHPGYGMTTVASDYASNPYSAPYPTPAGYPCGPGGYPGAVTTGGYPVPPGGYSPGACYSMPPPQHSLPQHDKSPNKDGLPGCPRSDRSQIQAHSQELKCPTPGCDGSGHVTGNYSSHRSLSGCPRANKPKSKPRDGQDSEPLRCPIPGCDGSGHATGKFLSHRSASGCPIANRNKMRVLESGGSVEQHKAAVAAATAMKFDGVNCPTPGCDGTGHINGSFLTHRSLSGCPVAGQTVKKSKYPEDMPFYAKGYTGMEPTNPNGGGEDLMTLEAEISELQRENARVESQMLKLKSDINAMESHLTQGEKETQALTQRSSNLNEYYESLRNNVITLLEHVRLPGGGVATQQEKIGQENFDSYLSKLQTLCTPEGYCTDENRPLYETVKCALQDFTVLPTPI</sequence>
<evidence type="ECO:0000256" key="6">
    <source>
        <dbReference type="ARBA" id="ARBA00022833"/>
    </source>
</evidence>
<dbReference type="InParanoid" id="A0A6J2Y2V9"/>
<dbReference type="PROSITE" id="PS51802">
    <property type="entry name" value="ZF_CCHHC"/>
    <property type="match status" value="4"/>
</dbReference>
<dbReference type="FunCoup" id="A0A6J2Y2V9">
    <property type="interactions" value="45"/>
</dbReference>
<feature type="compositionally biased region" description="Acidic residues" evidence="11">
    <location>
        <begin position="381"/>
        <end position="394"/>
    </location>
</feature>
<feature type="coiled-coil region" evidence="10">
    <location>
        <begin position="1346"/>
        <end position="1373"/>
    </location>
</feature>
<evidence type="ECO:0000256" key="3">
    <source>
        <dbReference type="ARBA" id="ARBA00022723"/>
    </source>
</evidence>
<feature type="region of interest" description="Disordered" evidence="11">
    <location>
        <begin position="1029"/>
        <end position="1061"/>
    </location>
</feature>
<evidence type="ECO:0000256" key="11">
    <source>
        <dbReference type="SAM" id="MobiDB-lite"/>
    </source>
</evidence>
<dbReference type="FunFam" id="4.10.320.30:FF:000001">
    <property type="entry name" value="Myelin transcription factor 1-like, a"/>
    <property type="match status" value="4"/>
</dbReference>
<dbReference type="KEGG" id="soy:115883376"/>
<evidence type="ECO:0000256" key="7">
    <source>
        <dbReference type="ARBA" id="ARBA00023015"/>
    </source>
</evidence>
<feature type="region of interest" description="Disordered" evidence="11">
    <location>
        <begin position="186"/>
        <end position="274"/>
    </location>
</feature>
<accession>A0A6J2Y2V9</accession>
<keyword evidence="10" id="KW-0175">Coiled coil</keyword>
<dbReference type="InterPro" id="IPR002515">
    <property type="entry name" value="Znf_C2H2C"/>
</dbReference>
<keyword evidence="5" id="KW-0863">Zinc-finger</keyword>
<dbReference type="PANTHER" id="PTHR10816">
    <property type="entry name" value="MYELIN TRANSCRIPTION FACTOR 1-RELATED"/>
    <property type="match status" value="1"/>
</dbReference>
<reference evidence="14" key="1">
    <citation type="submission" date="2025-08" db="UniProtKB">
        <authorList>
            <consortium name="RefSeq"/>
        </authorList>
    </citation>
    <scope>IDENTIFICATION</scope>
    <source>
        <tissue evidence="14">Gonads</tissue>
    </source>
</reference>
<protein>
    <submittedName>
        <fullName evidence="14">Myelin transcription factor 1-like protein</fullName>
    </submittedName>
</protein>
<evidence type="ECO:0000256" key="10">
    <source>
        <dbReference type="SAM" id="Coils"/>
    </source>
</evidence>
<feature type="region of interest" description="Disordered" evidence="11">
    <location>
        <begin position="130"/>
        <end position="162"/>
    </location>
</feature>
<dbReference type="GeneID" id="115883376"/>
<feature type="compositionally biased region" description="Low complexity" evidence="11">
    <location>
        <begin position="1034"/>
        <end position="1046"/>
    </location>
</feature>
<evidence type="ECO:0000256" key="5">
    <source>
        <dbReference type="ARBA" id="ARBA00022771"/>
    </source>
</evidence>
<feature type="region of interest" description="Disordered" evidence="11">
    <location>
        <begin position="348"/>
        <end position="493"/>
    </location>
</feature>
<evidence type="ECO:0000256" key="9">
    <source>
        <dbReference type="ARBA" id="ARBA00023242"/>
    </source>
</evidence>
<evidence type="ECO:0000259" key="12">
    <source>
        <dbReference type="Pfam" id="PF20049"/>
    </source>
</evidence>
<evidence type="ECO:0000313" key="14">
    <source>
        <dbReference type="RefSeq" id="XP_030757601.1"/>
    </source>
</evidence>
<dbReference type="PANTHER" id="PTHR10816:SF15">
    <property type="entry name" value="MYELIN TRANSCRIPTION FACTOR 1-LIKE PROTEIN"/>
    <property type="match status" value="1"/>
</dbReference>
<comment type="similarity">
    <text evidence="2">Belongs to the MYT1 family.</text>
</comment>
<comment type="subcellular location">
    <subcellularLocation>
        <location evidence="1">Nucleus</location>
    </subcellularLocation>
</comment>
<dbReference type="SUPFAM" id="SSF103637">
    <property type="entry name" value="CCHHC domain"/>
    <property type="match status" value="4"/>
</dbReference>
<name>A0A6J2Y2V9_SITOR</name>
<dbReference type="Proteomes" id="UP000504635">
    <property type="component" value="Unplaced"/>
</dbReference>
<keyword evidence="6" id="KW-0862">Zinc</keyword>
<dbReference type="OrthoDB" id="10069059at2759"/>
<feature type="region of interest" description="Disordered" evidence="11">
    <location>
        <begin position="561"/>
        <end position="583"/>
    </location>
</feature>
<feature type="compositionally biased region" description="Basic and acidic residues" evidence="11">
    <location>
        <begin position="139"/>
        <end position="152"/>
    </location>
</feature>
<organism evidence="13 14">
    <name type="scientific">Sitophilus oryzae</name>
    <name type="common">Rice weevil</name>
    <name type="synonym">Curculio oryzae</name>
    <dbReference type="NCBI Taxonomy" id="7048"/>
    <lineage>
        <taxon>Eukaryota</taxon>
        <taxon>Metazoa</taxon>
        <taxon>Ecdysozoa</taxon>
        <taxon>Arthropoda</taxon>
        <taxon>Hexapoda</taxon>
        <taxon>Insecta</taxon>
        <taxon>Pterygota</taxon>
        <taxon>Neoptera</taxon>
        <taxon>Endopterygota</taxon>
        <taxon>Coleoptera</taxon>
        <taxon>Polyphaga</taxon>
        <taxon>Cucujiformia</taxon>
        <taxon>Curculionidae</taxon>
        <taxon>Dryophthorinae</taxon>
        <taxon>Sitophilus</taxon>
    </lineage>
</organism>
<dbReference type="GO" id="GO:0005634">
    <property type="term" value="C:nucleus"/>
    <property type="evidence" value="ECO:0007669"/>
    <property type="project" value="UniProtKB-SubCell"/>
</dbReference>
<dbReference type="GO" id="GO:0008270">
    <property type="term" value="F:zinc ion binding"/>
    <property type="evidence" value="ECO:0007669"/>
    <property type="project" value="UniProtKB-KW"/>
</dbReference>
<feature type="compositionally biased region" description="Polar residues" evidence="11">
    <location>
        <begin position="561"/>
        <end position="571"/>
    </location>
</feature>
<evidence type="ECO:0000256" key="4">
    <source>
        <dbReference type="ARBA" id="ARBA00022737"/>
    </source>
</evidence>
<proteinExistence type="inferred from homology"/>
<dbReference type="Pfam" id="PF01530">
    <property type="entry name" value="zf-C2HC"/>
    <property type="match status" value="4"/>
</dbReference>
<feature type="region of interest" description="Disordered" evidence="11">
    <location>
        <begin position="970"/>
        <end position="1017"/>
    </location>
</feature>
<dbReference type="InterPro" id="IPR036060">
    <property type="entry name" value="Znf_C2H2C_sf"/>
</dbReference>
<feature type="domain" description="DUF6451" evidence="12">
    <location>
        <begin position="75"/>
        <end position="107"/>
    </location>
</feature>
<keyword evidence="7" id="KW-0805">Transcription regulation</keyword>
<feature type="compositionally biased region" description="Basic and acidic residues" evidence="11">
    <location>
        <begin position="348"/>
        <end position="378"/>
    </location>
</feature>
<keyword evidence="3" id="KW-0479">Metal-binding</keyword>
<dbReference type="GO" id="GO:0000981">
    <property type="term" value="F:DNA-binding transcription factor activity, RNA polymerase II-specific"/>
    <property type="evidence" value="ECO:0007669"/>
    <property type="project" value="TreeGrafter"/>
</dbReference>
<feature type="compositionally biased region" description="Polar residues" evidence="11">
    <location>
        <begin position="1004"/>
        <end position="1017"/>
    </location>
</feature>
<feature type="compositionally biased region" description="Basic and acidic residues" evidence="11">
    <location>
        <begin position="413"/>
        <end position="424"/>
    </location>
</feature>
<feature type="compositionally biased region" description="Polar residues" evidence="11">
    <location>
        <begin position="647"/>
        <end position="658"/>
    </location>
</feature>
<evidence type="ECO:0000313" key="13">
    <source>
        <dbReference type="Proteomes" id="UP000504635"/>
    </source>
</evidence>
<keyword evidence="4" id="KW-0677">Repeat</keyword>
<dbReference type="InterPro" id="IPR045609">
    <property type="entry name" value="DUF6451"/>
</dbReference>
<dbReference type="RefSeq" id="XP_030757601.1">
    <property type="nucleotide sequence ID" value="XM_030901741.1"/>
</dbReference>
<gene>
    <name evidence="14" type="primary">LOC115883376</name>
</gene>
<dbReference type="Gene3D" id="6.10.250.3110">
    <property type="match status" value="1"/>
</dbReference>
<dbReference type="GO" id="GO:0007399">
    <property type="term" value="P:nervous system development"/>
    <property type="evidence" value="ECO:0007669"/>
    <property type="project" value="UniProtKB-KW"/>
</dbReference>
<feature type="region of interest" description="Disordered" evidence="11">
    <location>
        <begin position="1135"/>
        <end position="1224"/>
    </location>
</feature>
<feature type="region of interest" description="Disordered" evidence="11">
    <location>
        <begin position="595"/>
        <end position="683"/>
    </location>
</feature>
<dbReference type="Pfam" id="PF20049">
    <property type="entry name" value="DUF6451"/>
    <property type="match status" value="1"/>
</dbReference>
<feature type="compositionally biased region" description="Low complexity" evidence="11">
    <location>
        <begin position="437"/>
        <end position="450"/>
    </location>
</feature>
<keyword evidence="8" id="KW-0804">Transcription</keyword>
<evidence type="ECO:0000256" key="8">
    <source>
        <dbReference type="ARBA" id="ARBA00023163"/>
    </source>
</evidence>
<evidence type="ECO:0000256" key="1">
    <source>
        <dbReference type="ARBA" id="ARBA00004123"/>
    </source>
</evidence>
<feature type="compositionally biased region" description="Polar residues" evidence="11">
    <location>
        <begin position="611"/>
        <end position="627"/>
    </location>
</feature>
<feature type="compositionally biased region" description="Polar residues" evidence="11">
    <location>
        <begin position="1189"/>
        <end position="1198"/>
    </location>
</feature>
<evidence type="ECO:0000256" key="2">
    <source>
        <dbReference type="ARBA" id="ARBA00010194"/>
    </source>
</evidence>
<keyword evidence="13" id="KW-1185">Reference proteome</keyword>
<feature type="compositionally biased region" description="Basic and acidic residues" evidence="11">
    <location>
        <begin position="1211"/>
        <end position="1220"/>
    </location>
</feature>
<dbReference type="Gene3D" id="4.10.320.30">
    <property type="match status" value="4"/>
</dbReference>
<feature type="compositionally biased region" description="Basic and acidic residues" evidence="11">
    <location>
        <begin position="219"/>
        <end position="234"/>
    </location>
</feature>